<dbReference type="AlphaFoldDB" id="S3CGW7"/>
<dbReference type="VEuPathDB" id="FungiDB:F503_02292"/>
<evidence type="ECO:0000313" key="2">
    <source>
        <dbReference type="Proteomes" id="UP000016923"/>
    </source>
</evidence>
<dbReference type="Proteomes" id="UP000016923">
    <property type="component" value="Unassembled WGS sequence"/>
</dbReference>
<sequence length="81" mass="8726">MATARPYADAESIGLRSIAGFCHGQFTLWPRSGTFGDPPASLHISICRETTVLLGLEYVAVATLAHYSVQLHLNTPAIDVQ</sequence>
<dbReference type="HOGENOM" id="CLU_2574489_0_0_1"/>
<evidence type="ECO:0000313" key="1">
    <source>
        <dbReference type="EMBL" id="EPE05553.1"/>
    </source>
</evidence>
<reference evidence="1 2" key="1">
    <citation type="journal article" date="2013" name="BMC Genomics">
        <title>The genome and transcriptome of the pine saprophyte Ophiostoma piceae, and a comparison with the bark beetle-associated pine pathogen Grosmannia clavigera.</title>
        <authorList>
            <person name="Haridas S."/>
            <person name="Wang Y."/>
            <person name="Lim L."/>
            <person name="Massoumi Alamouti S."/>
            <person name="Jackman S."/>
            <person name="Docking R."/>
            <person name="Robertson G."/>
            <person name="Birol I."/>
            <person name="Bohlmann J."/>
            <person name="Breuil C."/>
        </authorList>
    </citation>
    <scope>NUCLEOTIDE SEQUENCE [LARGE SCALE GENOMIC DNA]</scope>
    <source>
        <strain evidence="1 2">UAMH 11346</strain>
    </source>
</reference>
<dbReference type="EMBL" id="KE148156">
    <property type="protein sequence ID" value="EPE05553.1"/>
    <property type="molecule type" value="Genomic_DNA"/>
</dbReference>
<organism evidence="1 2">
    <name type="scientific">Ophiostoma piceae (strain UAMH 11346)</name>
    <name type="common">Sap stain fungus</name>
    <dbReference type="NCBI Taxonomy" id="1262450"/>
    <lineage>
        <taxon>Eukaryota</taxon>
        <taxon>Fungi</taxon>
        <taxon>Dikarya</taxon>
        <taxon>Ascomycota</taxon>
        <taxon>Pezizomycotina</taxon>
        <taxon>Sordariomycetes</taxon>
        <taxon>Sordariomycetidae</taxon>
        <taxon>Ophiostomatales</taxon>
        <taxon>Ophiostomataceae</taxon>
        <taxon>Ophiostoma</taxon>
    </lineage>
</organism>
<proteinExistence type="predicted"/>
<accession>S3CGW7</accession>
<keyword evidence="2" id="KW-1185">Reference proteome</keyword>
<gene>
    <name evidence="1" type="ORF">F503_02292</name>
</gene>
<name>S3CGW7_OPHP1</name>
<protein>
    <submittedName>
        <fullName evidence="1">Uncharacterized protein</fullName>
    </submittedName>
</protein>